<evidence type="ECO:0000313" key="7">
    <source>
        <dbReference type="Proteomes" id="UP000823749"/>
    </source>
</evidence>
<dbReference type="InterPro" id="IPR035513">
    <property type="entry name" value="Invertase/methylesterase_inhib"/>
</dbReference>
<keyword evidence="1 4" id="KW-0732">Signal</keyword>
<dbReference type="SUPFAM" id="SSF101148">
    <property type="entry name" value="Plant invertase/pectin methylesterase inhibitor"/>
    <property type="match status" value="2"/>
</dbReference>
<feature type="chain" id="PRO_5043596647" description="Pectinesterase inhibitor domain-containing protein" evidence="4">
    <location>
        <begin position="23"/>
        <end position="286"/>
    </location>
</feature>
<evidence type="ECO:0000256" key="4">
    <source>
        <dbReference type="SAM" id="SignalP"/>
    </source>
</evidence>
<proteinExistence type="inferred from homology"/>
<evidence type="ECO:0000313" key="6">
    <source>
        <dbReference type="EMBL" id="KAG5565329.1"/>
    </source>
</evidence>
<dbReference type="Proteomes" id="UP000823749">
    <property type="component" value="Chromosome 1"/>
</dbReference>
<evidence type="ECO:0000259" key="5">
    <source>
        <dbReference type="SMART" id="SM00856"/>
    </source>
</evidence>
<dbReference type="CDD" id="cd15795">
    <property type="entry name" value="PMEI-Pla_a_1_like"/>
    <property type="match status" value="1"/>
</dbReference>
<reference evidence="6" key="1">
    <citation type="submission" date="2020-08" db="EMBL/GenBank/DDBJ databases">
        <title>Plant Genome Project.</title>
        <authorList>
            <person name="Zhang R.-G."/>
        </authorList>
    </citation>
    <scope>NUCLEOTIDE SEQUENCE</scope>
    <source>
        <strain evidence="6">WSP0</strain>
        <tissue evidence="6">Leaf</tissue>
    </source>
</reference>
<dbReference type="Pfam" id="PF04043">
    <property type="entry name" value="PMEI"/>
    <property type="match status" value="1"/>
</dbReference>
<gene>
    <name evidence="6" type="ORF">RHGRI_001281</name>
</gene>
<dbReference type="AlphaFoldDB" id="A0AAV6LMR0"/>
<evidence type="ECO:0000256" key="2">
    <source>
        <dbReference type="ARBA" id="ARBA00023157"/>
    </source>
</evidence>
<dbReference type="EMBL" id="JACTNZ010000001">
    <property type="protein sequence ID" value="KAG5565329.1"/>
    <property type="molecule type" value="Genomic_DNA"/>
</dbReference>
<evidence type="ECO:0000256" key="1">
    <source>
        <dbReference type="ARBA" id="ARBA00022729"/>
    </source>
</evidence>
<dbReference type="SMART" id="SM00856">
    <property type="entry name" value="PMEI"/>
    <property type="match status" value="2"/>
</dbReference>
<dbReference type="NCBIfam" id="TIGR01614">
    <property type="entry name" value="PME_inhib"/>
    <property type="match status" value="2"/>
</dbReference>
<name>A0AAV6LMR0_9ERIC</name>
<protein>
    <recommendedName>
        <fullName evidence="5">Pectinesterase inhibitor domain-containing protein</fullName>
    </recommendedName>
</protein>
<dbReference type="InterPro" id="IPR006501">
    <property type="entry name" value="Pectinesterase_inhib_dom"/>
</dbReference>
<comment type="similarity">
    <text evidence="3">Belongs to the PMEI family.</text>
</comment>
<feature type="signal peptide" evidence="4">
    <location>
        <begin position="1"/>
        <end position="22"/>
    </location>
</feature>
<dbReference type="PANTHER" id="PTHR35357:SF17">
    <property type="entry name" value="PECTINESTERASE INHIBITOR 12"/>
    <property type="match status" value="1"/>
</dbReference>
<feature type="domain" description="Pectinesterase inhibitor" evidence="5">
    <location>
        <begin position="26"/>
        <end position="143"/>
    </location>
</feature>
<comment type="caution">
    <text evidence="6">The sequence shown here is derived from an EMBL/GenBank/DDBJ whole genome shotgun (WGS) entry which is preliminary data.</text>
</comment>
<dbReference type="Gene3D" id="1.20.140.40">
    <property type="entry name" value="Invertase/pectin methylesterase inhibitor family protein"/>
    <property type="match status" value="2"/>
</dbReference>
<accession>A0AAV6LMR0</accession>
<sequence>MPLSLLFLFSLSLLFLFTCSRGGTATAQNLIYETCKTCSRFDPNVNFGFCTSSLQAAPASRCAALVGLGKISTRLVHYNLLKKKKLDPFVKECLQDCLGLYNDAISSSKQAMKQYDSKDYADANTHLSSVMDAASTCEDGFMEKEGNKLVRDTCKLISQDTSNVKYDFCKTSLQAAWESVADTRSYIIEYQIKAWKNNSSQPHVRTRLQDCFKLHSDAIDDLEKAVKSYKSQKYTEVREEATAALAFLTTCEERFKNRGLVSPLTKRYNKAVQLTAIALHILSMLH</sequence>
<evidence type="ECO:0000256" key="3">
    <source>
        <dbReference type="ARBA" id="ARBA00038471"/>
    </source>
</evidence>
<dbReference type="GO" id="GO:0004857">
    <property type="term" value="F:enzyme inhibitor activity"/>
    <property type="evidence" value="ECO:0007669"/>
    <property type="project" value="InterPro"/>
</dbReference>
<feature type="domain" description="Pectinesterase inhibitor" evidence="5">
    <location>
        <begin position="145"/>
        <end position="281"/>
    </location>
</feature>
<organism evidence="6 7">
    <name type="scientific">Rhododendron griersonianum</name>
    <dbReference type="NCBI Taxonomy" id="479676"/>
    <lineage>
        <taxon>Eukaryota</taxon>
        <taxon>Viridiplantae</taxon>
        <taxon>Streptophyta</taxon>
        <taxon>Embryophyta</taxon>
        <taxon>Tracheophyta</taxon>
        <taxon>Spermatophyta</taxon>
        <taxon>Magnoliopsida</taxon>
        <taxon>eudicotyledons</taxon>
        <taxon>Gunneridae</taxon>
        <taxon>Pentapetalae</taxon>
        <taxon>asterids</taxon>
        <taxon>Ericales</taxon>
        <taxon>Ericaceae</taxon>
        <taxon>Ericoideae</taxon>
        <taxon>Rhodoreae</taxon>
        <taxon>Rhododendron</taxon>
    </lineage>
</organism>
<dbReference type="InterPro" id="IPR034088">
    <property type="entry name" value="Pla_a_1-like"/>
</dbReference>
<keyword evidence="7" id="KW-1185">Reference proteome</keyword>
<keyword evidence="2" id="KW-1015">Disulfide bond</keyword>
<dbReference type="PANTHER" id="PTHR35357">
    <property type="entry name" value="OS02G0537100 PROTEIN"/>
    <property type="match status" value="1"/>
</dbReference>